<keyword evidence="3" id="KW-1185">Reference proteome</keyword>
<proteinExistence type="predicted"/>
<evidence type="ECO:0000313" key="3">
    <source>
        <dbReference type="Proteomes" id="UP001165677"/>
    </source>
</evidence>
<dbReference type="PANTHER" id="PTHR37305">
    <property type="entry name" value="INTEGRAL MEMBRANE PROTEIN-RELATED"/>
    <property type="match status" value="1"/>
</dbReference>
<keyword evidence="1" id="KW-0472">Membrane</keyword>
<feature type="transmembrane region" description="Helical" evidence="1">
    <location>
        <begin position="177"/>
        <end position="196"/>
    </location>
</feature>
<dbReference type="EMBL" id="JAPCIO010000003">
    <property type="protein sequence ID" value="MCW1147685.1"/>
    <property type="molecule type" value="Genomic_DNA"/>
</dbReference>
<keyword evidence="1" id="KW-0812">Transmembrane</keyword>
<feature type="transmembrane region" description="Helical" evidence="1">
    <location>
        <begin position="20"/>
        <end position="43"/>
    </location>
</feature>
<dbReference type="RefSeq" id="WP_264368536.1">
    <property type="nucleotide sequence ID" value="NZ_JAPCIO010000003.1"/>
</dbReference>
<protein>
    <submittedName>
        <fullName evidence="2">ABC transporter permease</fullName>
    </submittedName>
</protein>
<dbReference type="Pfam" id="PF12730">
    <property type="entry name" value="ABC2_membrane_4"/>
    <property type="match status" value="1"/>
</dbReference>
<feature type="transmembrane region" description="Helical" evidence="1">
    <location>
        <begin position="63"/>
        <end position="84"/>
    </location>
</feature>
<evidence type="ECO:0000313" key="2">
    <source>
        <dbReference type="EMBL" id="MCW1147685.1"/>
    </source>
</evidence>
<reference evidence="2" key="1">
    <citation type="submission" date="2022-10" db="EMBL/GenBank/DDBJ databases">
        <title>Flavobacterium sp. nov., a bacterium isolated from lake sediment.</title>
        <authorList>
            <person name="Qu J.-H."/>
        </authorList>
    </citation>
    <scope>NUCLEOTIDE SEQUENCE</scope>
    <source>
        <strain evidence="2">TH16-21</strain>
    </source>
</reference>
<dbReference type="PANTHER" id="PTHR37305:SF1">
    <property type="entry name" value="MEMBRANE PROTEIN"/>
    <property type="match status" value="1"/>
</dbReference>
<accession>A0ABT3EGI9</accession>
<dbReference type="Proteomes" id="UP001165677">
    <property type="component" value="Unassembled WGS sequence"/>
</dbReference>
<gene>
    <name evidence="2" type="ORF">OJ995_05575</name>
</gene>
<feature type="transmembrane region" description="Helical" evidence="1">
    <location>
        <begin position="150"/>
        <end position="170"/>
    </location>
</feature>
<name>A0ABT3EGI9_9FLAO</name>
<sequence>MKRLLSIEFQKIWKNKASRVLLLAYFVLLSFIALIASIKFSIGTFEIRIADQGIFNFPYIWHFNSYIASLFKIFLAIVIVSMMANEYTYGTLKQNLIDGLSKKEFILSKFLVVGTFAVASTLFVFVMSLILGYSFSSYNEMGIVFSDLEYLLAFFVKLTAFFSFCLFLGILVKRSAFALGFLFIWFIGENIFYWLVKFVILGGNDKTKNFGDTIIQFFPMEAMSNLIKEPFTRLSAIKTIETTIGGAKAAKDYSVHFSEVSIVLVWTFIFILTSYYILKKRDL</sequence>
<feature type="transmembrane region" description="Helical" evidence="1">
    <location>
        <begin position="260"/>
        <end position="278"/>
    </location>
</feature>
<organism evidence="2 3">
    <name type="scientific">Flavobacterium lacisediminis</name>
    <dbReference type="NCBI Taxonomy" id="2989705"/>
    <lineage>
        <taxon>Bacteria</taxon>
        <taxon>Pseudomonadati</taxon>
        <taxon>Bacteroidota</taxon>
        <taxon>Flavobacteriia</taxon>
        <taxon>Flavobacteriales</taxon>
        <taxon>Flavobacteriaceae</taxon>
        <taxon>Flavobacterium</taxon>
    </lineage>
</organism>
<keyword evidence="1" id="KW-1133">Transmembrane helix</keyword>
<feature type="transmembrane region" description="Helical" evidence="1">
    <location>
        <begin position="105"/>
        <end position="130"/>
    </location>
</feature>
<evidence type="ECO:0000256" key="1">
    <source>
        <dbReference type="SAM" id="Phobius"/>
    </source>
</evidence>
<comment type="caution">
    <text evidence="2">The sequence shown here is derived from an EMBL/GenBank/DDBJ whole genome shotgun (WGS) entry which is preliminary data.</text>
</comment>